<sequence>MVLDAIGMASAALPVIDVVWAPIAASISYRMFGEKRGKYTSVITFIEEILPVTDVIPSFTIFWFLFDFLGVGKEAKTANTPVDTDFVEIN</sequence>
<accession>A0A644YIP0</accession>
<evidence type="ECO:0000313" key="2">
    <source>
        <dbReference type="EMBL" id="MPM28167.1"/>
    </source>
</evidence>
<comment type="caution">
    <text evidence="2">The sequence shown here is derived from an EMBL/GenBank/DDBJ whole genome shotgun (WGS) entry which is preliminary data.</text>
</comment>
<keyword evidence="1" id="KW-1133">Transmembrane helix</keyword>
<evidence type="ECO:0000256" key="1">
    <source>
        <dbReference type="SAM" id="Phobius"/>
    </source>
</evidence>
<gene>
    <name evidence="2" type="ORF">SDC9_74686</name>
</gene>
<dbReference type="EMBL" id="VSSQ01005179">
    <property type="protein sequence ID" value="MPM28167.1"/>
    <property type="molecule type" value="Genomic_DNA"/>
</dbReference>
<reference evidence="2" key="1">
    <citation type="submission" date="2019-08" db="EMBL/GenBank/DDBJ databases">
        <authorList>
            <person name="Kucharzyk K."/>
            <person name="Murdoch R.W."/>
            <person name="Higgins S."/>
            <person name="Loffler F."/>
        </authorList>
    </citation>
    <scope>NUCLEOTIDE SEQUENCE</scope>
</reference>
<organism evidence="2">
    <name type="scientific">bioreactor metagenome</name>
    <dbReference type="NCBI Taxonomy" id="1076179"/>
    <lineage>
        <taxon>unclassified sequences</taxon>
        <taxon>metagenomes</taxon>
        <taxon>ecological metagenomes</taxon>
    </lineage>
</organism>
<feature type="transmembrane region" description="Helical" evidence="1">
    <location>
        <begin position="6"/>
        <end position="29"/>
    </location>
</feature>
<proteinExistence type="predicted"/>
<keyword evidence="1" id="KW-0812">Transmembrane</keyword>
<protein>
    <submittedName>
        <fullName evidence="2">Uncharacterized protein</fullName>
    </submittedName>
</protein>
<dbReference type="AlphaFoldDB" id="A0A644YIP0"/>
<keyword evidence="1" id="KW-0472">Membrane</keyword>
<name>A0A644YIP0_9ZZZZ</name>